<evidence type="ECO:0000313" key="1">
    <source>
        <dbReference type="EMBL" id="MCI2241497.1"/>
    </source>
</evidence>
<dbReference type="EMBL" id="JAJMLW010000001">
    <property type="protein sequence ID" value="MCI2241497.1"/>
    <property type="molecule type" value="Genomic_DNA"/>
</dbReference>
<dbReference type="RefSeq" id="WP_242163717.1">
    <property type="nucleotide sequence ID" value="NZ_JAJMLW010000001.1"/>
</dbReference>
<proteinExistence type="predicted"/>
<keyword evidence="2" id="KW-1185">Reference proteome</keyword>
<organism evidence="1 2">
    <name type="scientific">Adlercreutzia faecimuris</name>
    <dbReference type="NCBI Taxonomy" id="2897341"/>
    <lineage>
        <taxon>Bacteria</taxon>
        <taxon>Bacillati</taxon>
        <taxon>Actinomycetota</taxon>
        <taxon>Coriobacteriia</taxon>
        <taxon>Eggerthellales</taxon>
        <taxon>Eggerthellaceae</taxon>
        <taxon>Adlercreutzia</taxon>
    </lineage>
</organism>
<reference evidence="1" key="1">
    <citation type="submission" date="2021-11" db="EMBL/GenBank/DDBJ databases">
        <title>A Novel Adlercreutzia Species, isolated from a Allomyrina dichotoma larva feces.</title>
        <authorList>
            <person name="Suh M.K."/>
        </authorList>
    </citation>
    <scope>NUCLEOTIDE SEQUENCE</scope>
    <source>
        <strain evidence="1">JBNU-10</strain>
    </source>
</reference>
<dbReference type="Proteomes" id="UP001430755">
    <property type="component" value="Unassembled WGS sequence"/>
</dbReference>
<gene>
    <name evidence="1" type="ORF">LPT13_03910</name>
</gene>
<comment type="caution">
    <text evidence="1">The sequence shown here is derived from an EMBL/GenBank/DDBJ whole genome shotgun (WGS) entry which is preliminary data.</text>
</comment>
<name>A0ABS9WF52_9ACTN</name>
<accession>A0ABS9WF52</accession>
<evidence type="ECO:0000313" key="2">
    <source>
        <dbReference type="Proteomes" id="UP001430755"/>
    </source>
</evidence>
<protein>
    <submittedName>
        <fullName evidence="1">Uncharacterized protein</fullName>
    </submittedName>
</protein>
<sequence>MADLMDERPVTMDYGLVHMVVCGAVRYYMGRATIGAHAVADGIAELLPQLTSATKGCLARDIRRYLEDHPHLMCGPIDDSAPWARLLAAIEEEPC</sequence>